<keyword evidence="1" id="KW-1133">Transmembrane helix</keyword>
<keyword evidence="1" id="KW-0812">Transmembrane</keyword>
<dbReference type="EMBL" id="JAOTIF010000027">
    <property type="protein sequence ID" value="MCU7552036.1"/>
    <property type="molecule type" value="Genomic_DNA"/>
</dbReference>
<evidence type="ECO:0000313" key="4">
    <source>
        <dbReference type="Proteomes" id="UP001155483"/>
    </source>
</evidence>
<name>A0A9X3BA11_9BACT</name>
<gene>
    <name evidence="3" type="ORF">OCK74_23145</name>
</gene>
<dbReference type="GO" id="GO:0004722">
    <property type="term" value="F:protein serine/threonine phosphatase activity"/>
    <property type="evidence" value="ECO:0007669"/>
    <property type="project" value="InterPro"/>
</dbReference>
<dbReference type="InterPro" id="IPR015655">
    <property type="entry name" value="PP2C"/>
</dbReference>
<dbReference type="SMART" id="SM00332">
    <property type="entry name" value="PP2Cc"/>
    <property type="match status" value="1"/>
</dbReference>
<comment type="caution">
    <text evidence="3">The sequence shown here is derived from an EMBL/GenBank/DDBJ whole genome shotgun (WGS) entry which is preliminary data.</text>
</comment>
<feature type="transmembrane region" description="Helical" evidence="1">
    <location>
        <begin position="303"/>
        <end position="323"/>
    </location>
</feature>
<evidence type="ECO:0000259" key="2">
    <source>
        <dbReference type="PROSITE" id="PS51746"/>
    </source>
</evidence>
<dbReference type="SMART" id="SM00331">
    <property type="entry name" value="PP2C_SIG"/>
    <property type="match status" value="1"/>
</dbReference>
<dbReference type="SUPFAM" id="SSF81606">
    <property type="entry name" value="PP2C-like"/>
    <property type="match status" value="1"/>
</dbReference>
<evidence type="ECO:0000313" key="3">
    <source>
        <dbReference type="EMBL" id="MCU7552036.1"/>
    </source>
</evidence>
<keyword evidence="1" id="KW-0472">Membrane</keyword>
<dbReference type="Proteomes" id="UP001155483">
    <property type="component" value="Unassembled WGS sequence"/>
</dbReference>
<evidence type="ECO:0000256" key="1">
    <source>
        <dbReference type="SAM" id="Phobius"/>
    </source>
</evidence>
<dbReference type="InterPro" id="IPR036457">
    <property type="entry name" value="PPM-type-like_dom_sf"/>
</dbReference>
<dbReference type="CDD" id="cd00143">
    <property type="entry name" value="PP2Cc"/>
    <property type="match status" value="1"/>
</dbReference>
<accession>A0A9X3BA11</accession>
<protein>
    <submittedName>
        <fullName evidence="3">Protein phosphatase 2C domain-containing protein</fullName>
    </submittedName>
</protein>
<feature type="domain" description="PPM-type phosphatase" evidence="2">
    <location>
        <begin position="5"/>
        <end position="247"/>
    </location>
</feature>
<dbReference type="Pfam" id="PF13672">
    <property type="entry name" value="PP2C_2"/>
    <property type="match status" value="1"/>
</dbReference>
<sequence>MAENYFGITDVGRVREKNEDTFIAEKLSNKNVVLACVIDGVGGYVGGEVAASLAREVILEHCKSSVAQSIDMLKDALIAANEKIYLEKLQNQEYNKMACVATLALADVQHNKFYYAHVGDTRLYLLRDETLVKVSKDQSFVGFLEDTGRLTERAAMTHPRRNEIDKALGFDAHLIATNDYIETGESPFLPGDILLLCSDGLTDMVTREQIMTALSNHKTLPEKGKALVQAANDAGGNDNITVVLAHNNKRGVKQKAIQPASLIKKNEQSIDEPVIKEAPLPVVQPLQTISPAPPTVVKSNKGIIILLSSLCLVFFGCFLWMLWKSKTTGEAPQATLAKQMNLQEKRLANAIGYLRGNTLVLSDSFFAQEIIISDTLFINHDSLHLKGGSNTVLVRDSLYEGPAFMLSKDCKYVLLENLTLSYFDIGIIAQNKALHLKNVQFNNCHIPLQYQFTFPDKQPISGSITDQGFFNLE</sequence>
<keyword evidence="4" id="KW-1185">Reference proteome</keyword>
<dbReference type="PANTHER" id="PTHR47992">
    <property type="entry name" value="PROTEIN PHOSPHATASE"/>
    <property type="match status" value="1"/>
</dbReference>
<reference evidence="3" key="2">
    <citation type="submission" date="2023-04" db="EMBL/GenBank/DDBJ databases">
        <title>Paracnuella aquatica gen. nov., sp. nov., a member of the family Chitinophagaceae isolated from a hot spring.</title>
        <authorList>
            <person name="Wang C."/>
        </authorList>
    </citation>
    <scope>NUCLEOTIDE SEQUENCE</scope>
    <source>
        <strain evidence="3">LB-8</strain>
    </source>
</reference>
<dbReference type="InterPro" id="IPR001932">
    <property type="entry name" value="PPM-type_phosphatase-like_dom"/>
</dbReference>
<dbReference type="Gene3D" id="3.60.40.10">
    <property type="entry name" value="PPM-type phosphatase domain"/>
    <property type="match status" value="1"/>
</dbReference>
<dbReference type="PROSITE" id="PS51746">
    <property type="entry name" value="PPM_2"/>
    <property type="match status" value="1"/>
</dbReference>
<dbReference type="RefSeq" id="WP_279299473.1">
    <property type="nucleotide sequence ID" value="NZ_JAOTIF010000027.1"/>
</dbReference>
<dbReference type="AlphaFoldDB" id="A0A9X3BA11"/>
<organism evidence="3 4">
    <name type="scientific">Paraflavisolibacter caeni</name>
    <dbReference type="NCBI Taxonomy" id="2982496"/>
    <lineage>
        <taxon>Bacteria</taxon>
        <taxon>Pseudomonadati</taxon>
        <taxon>Bacteroidota</taxon>
        <taxon>Chitinophagia</taxon>
        <taxon>Chitinophagales</taxon>
        <taxon>Chitinophagaceae</taxon>
        <taxon>Paraflavisolibacter</taxon>
    </lineage>
</organism>
<proteinExistence type="predicted"/>
<reference evidence="3" key="1">
    <citation type="submission" date="2022-09" db="EMBL/GenBank/DDBJ databases">
        <authorList>
            <person name="Yuan C."/>
            <person name="Ke Z."/>
        </authorList>
    </citation>
    <scope>NUCLEOTIDE SEQUENCE</scope>
    <source>
        <strain evidence="3">LB-8</strain>
    </source>
</reference>